<keyword evidence="3" id="KW-1185">Reference proteome</keyword>
<evidence type="ECO:0000313" key="2">
    <source>
        <dbReference type="EMBL" id="EGC35430.1"/>
    </source>
</evidence>
<dbReference type="GeneID" id="10501460"/>
<accession>F0ZKW0</accession>
<evidence type="ECO:0000256" key="1">
    <source>
        <dbReference type="SAM" id="MobiDB-lite"/>
    </source>
</evidence>
<name>F0ZKW0_DICPU</name>
<reference evidence="3" key="1">
    <citation type="journal article" date="2011" name="Genome Biol.">
        <title>Comparative genomics of the social amoebae Dictyostelium discoideum and Dictyostelium purpureum.</title>
        <authorList>
            <consortium name="US DOE Joint Genome Institute (JGI-PGF)"/>
            <person name="Sucgang R."/>
            <person name="Kuo A."/>
            <person name="Tian X."/>
            <person name="Salerno W."/>
            <person name="Parikh A."/>
            <person name="Feasley C.L."/>
            <person name="Dalin E."/>
            <person name="Tu H."/>
            <person name="Huang E."/>
            <person name="Barry K."/>
            <person name="Lindquist E."/>
            <person name="Shapiro H."/>
            <person name="Bruce D."/>
            <person name="Schmutz J."/>
            <person name="Salamov A."/>
            <person name="Fey P."/>
            <person name="Gaudet P."/>
            <person name="Anjard C."/>
            <person name="Babu M.M."/>
            <person name="Basu S."/>
            <person name="Bushmanova Y."/>
            <person name="van der Wel H."/>
            <person name="Katoh-Kurasawa M."/>
            <person name="Dinh C."/>
            <person name="Coutinho P.M."/>
            <person name="Saito T."/>
            <person name="Elias M."/>
            <person name="Schaap P."/>
            <person name="Kay R.R."/>
            <person name="Henrissat B."/>
            <person name="Eichinger L."/>
            <person name="Rivero F."/>
            <person name="Putnam N.H."/>
            <person name="West C.M."/>
            <person name="Loomis W.F."/>
            <person name="Chisholm R.L."/>
            <person name="Shaulsky G."/>
            <person name="Strassmann J.E."/>
            <person name="Queller D.C."/>
            <person name="Kuspa A."/>
            <person name="Grigoriev I.V."/>
        </authorList>
    </citation>
    <scope>NUCLEOTIDE SEQUENCE [LARGE SCALE GENOMIC DNA]</scope>
    <source>
        <strain evidence="3">QSDP1</strain>
    </source>
</reference>
<dbReference type="VEuPathDB" id="AmoebaDB:DICPUDRAFT_152255"/>
<organism evidence="2 3">
    <name type="scientific">Dictyostelium purpureum</name>
    <name type="common">Slime mold</name>
    <dbReference type="NCBI Taxonomy" id="5786"/>
    <lineage>
        <taxon>Eukaryota</taxon>
        <taxon>Amoebozoa</taxon>
        <taxon>Evosea</taxon>
        <taxon>Eumycetozoa</taxon>
        <taxon>Dictyostelia</taxon>
        <taxon>Dictyosteliales</taxon>
        <taxon>Dictyosteliaceae</taxon>
        <taxon>Dictyostelium</taxon>
    </lineage>
</organism>
<protein>
    <submittedName>
        <fullName evidence="2">Uncharacterized protein</fullName>
    </submittedName>
</protein>
<gene>
    <name evidence="2" type="ORF">DICPUDRAFT_152255</name>
</gene>
<dbReference type="KEGG" id="dpp:DICPUDRAFT_152255"/>
<dbReference type="InParanoid" id="F0ZKW0"/>
<proteinExistence type="predicted"/>
<sequence length="50" mass="5376">MTLVTITPVRPNSISNVFPTRSPSLTSGPVSRSSLTRPALSVSRSTEFRS</sequence>
<dbReference type="EMBL" id="GL871060">
    <property type="protein sequence ID" value="EGC35430.1"/>
    <property type="molecule type" value="Genomic_DNA"/>
</dbReference>
<feature type="compositionally biased region" description="Polar residues" evidence="1">
    <location>
        <begin position="14"/>
        <end position="36"/>
    </location>
</feature>
<evidence type="ECO:0000313" key="3">
    <source>
        <dbReference type="Proteomes" id="UP000001064"/>
    </source>
</evidence>
<dbReference type="AlphaFoldDB" id="F0ZKW0"/>
<dbReference type="Proteomes" id="UP000001064">
    <property type="component" value="Unassembled WGS sequence"/>
</dbReference>
<dbReference type="RefSeq" id="XP_003288043.1">
    <property type="nucleotide sequence ID" value="XM_003287995.1"/>
</dbReference>
<feature type="region of interest" description="Disordered" evidence="1">
    <location>
        <begin position="14"/>
        <end position="50"/>
    </location>
</feature>